<evidence type="ECO:0000256" key="1">
    <source>
        <dbReference type="SAM" id="MobiDB-lite"/>
    </source>
</evidence>
<protein>
    <submittedName>
        <fullName evidence="2">Uncharacterized protein</fullName>
    </submittedName>
</protein>
<dbReference type="Proteomes" id="UP000298652">
    <property type="component" value="Chromosome 7"/>
</dbReference>
<evidence type="ECO:0000313" key="3">
    <source>
        <dbReference type="Proteomes" id="UP000298652"/>
    </source>
</evidence>
<proteinExistence type="predicted"/>
<feature type="region of interest" description="Disordered" evidence="1">
    <location>
        <begin position="148"/>
        <end position="306"/>
    </location>
</feature>
<accession>A0A4U6TVC3</accession>
<feature type="compositionally biased region" description="Basic residues" evidence="1">
    <location>
        <begin position="179"/>
        <end position="247"/>
    </location>
</feature>
<dbReference type="EMBL" id="CM016558">
    <property type="protein sequence ID" value="TKW05565.1"/>
    <property type="molecule type" value="Genomic_DNA"/>
</dbReference>
<name>A0A4U6TVC3_SETVI</name>
<dbReference type="Gramene" id="TKW05565">
    <property type="protein sequence ID" value="TKW05565"/>
    <property type="gene ID" value="SEVIR_7G184966v2"/>
</dbReference>
<feature type="compositionally biased region" description="Basic and acidic residues" evidence="1">
    <location>
        <begin position="267"/>
        <end position="277"/>
    </location>
</feature>
<dbReference type="AlphaFoldDB" id="A0A4U6TVC3"/>
<reference evidence="2" key="1">
    <citation type="submission" date="2019-03" db="EMBL/GenBank/DDBJ databases">
        <title>WGS assembly of Setaria viridis.</title>
        <authorList>
            <person name="Huang P."/>
            <person name="Jenkins J."/>
            <person name="Grimwood J."/>
            <person name="Barry K."/>
            <person name="Healey A."/>
            <person name="Mamidi S."/>
            <person name="Sreedasyam A."/>
            <person name="Shu S."/>
            <person name="Feldman M."/>
            <person name="Wu J."/>
            <person name="Yu Y."/>
            <person name="Chen C."/>
            <person name="Johnson J."/>
            <person name="Rokhsar D."/>
            <person name="Baxter I."/>
            <person name="Schmutz J."/>
            <person name="Brutnell T."/>
            <person name="Kellogg E."/>
        </authorList>
    </citation>
    <scope>NUCLEOTIDE SEQUENCE [LARGE SCALE GENOMIC DNA]</scope>
</reference>
<gene>
    <name evidence="2" type="ORF">SEVIR_7G184966v2</name>
</gene>
<sequence length="306" mass="33981">MSGAAASPCKELPSERFRRHGRQIEAAETRAIRTCGKRQYRADAAGTGPLLPAAPRAAVAEFVATGIFVFAAEGSVYGLCTPSSRTHIHTSKLYMNAPCLFKILALFIMPNFKFLSRARGFSLQLVLISSARLEDFLRCRILQGSCTRTRGRRAASGRGGNRARAGAGRRGGGGEQRVGRARQPGRHVRRARGPPHLFRARRRLLLGREAARRRGRRVPSHARLRRHAPRGLRARPGRPRAARAPARGRHDVRPRVRRVRYRGGPPEPRRLRPGGEHPRRRPVRRRGDEPGAGVRAGARRMELAPP</sequence>
<evidence type="ECO:0000313" key="2">
    <source>
        <dbReference type="EMBL" id="TKW05565.1"/>
    </source>
</evidence>
<organism evidence="2 3">
    <name type="scientific">Setaria viridis</name>
    <name type="common">Green bristlegrass</name>
    <name type="synonym">Setaria italica subsp. viridis</name>
    <dbReference type="NCBI Taxonomy" id="4556"/>
    <lineage>
        <taxon>Eukaryota</taxon>
        <taxon>Viridiplantae</taxon>
        <taxon>Streptophyta</taxon>
        <taxon>Embryophyta</taxon>
        <taxon>Tracheophyta</taxon>
        <taxon>Spermatophyta</taxon>
        <taxon>Magnoliopsida</taxon>
        <taxon>Liliopsida</taxon>
        <taxon>Poales</taxon>
        <taxon>Poaceae</taxon>
        <taxon>PACMAD clade</taxon>
        <taxon>Panicoideae</taxon>
        <taxon>Panicodae</taxon>
        <taxon>Paniceae</taxon>
        <taxon>Cenchrinae</taxon>
        <taxon>Setaria</taxon>
    </lineage>
</organism>
<keyword evidence="3" id="KW-1185">Reference proteome</keyword>